<dbReference type="SUPFAM" id="SSF54001">
    <property type="entry name" value="Cysteine proteinases"/>
    <property type="match status" value="1"/>
</dbReference>
<keyword evidence="7" id="KW-0788">Thiol protease</keyword>
<evidence type="ECO:0000256" key="12">
    <source>
        <dbReference type="SAM" id="MobiDB-lite"/>
    </source>
</evidence>
<keyword evidence="8 11" id="KW-0653">Protein transport</keyword>
<dbReference type="InterPro" id="IPR046792">
    <property type="entry name" value="Peptidase_C54_cat"/>
</dbReference>
<evidence type="ECO:0000256" key="4">
    <source>
        <dbReference type="ARBA" id="ARBA00022490"/>
    </source>
</evidence>
<dbReference type="GO" id="GO:0015031">
    <property type="term" value="P:protein transport"/>
    <property type="evidence" value="ECO:0007669"/>
    <property type="project" value="UniProtKB-KW"/>
</dbReference>
<dbReference type="PANTHER" id="PTHR22624:SF49">
    <property type="entry name" value="CYSTEINE PROTEASE"/>
    <property type="match status" value="1"/>
</dbReference>
<dbReference type="GO" id="GO:0019786">
    <property type="term" value="F:protein-phosphatidylethanolamide deconjugating activity"/>
    <property type="evidence" value="ECO:0007669"/>
    <property type="project" value="InterPro"/>
</dbReference>
<keyword evidence="4 11" id="KW-0963">Cytoplasm</keyword>
<dbReference type="GO" id="GO:0000045">
    <property type="term" value="P:autophagosome assembly"/>
    <property type="evidence" value="ECO:0007669"/>
    <property type="project" value="TreeGrafter"/>
</dbReference>
<evidence type="ECO:0000256" key="9">
    <source>
        <dbReference type="ARBA" id="ARBA00023006"/>
    </source>
</evidence>
<dbReference type="InterPro" id="IPR038765">
    <property type="entry name" value="Papain-like_cys_pep_sf"/>
</dbReference>
<keyword evidence="6 11" id="KW-0378">Hydrolase</keyword>
<keyword evidence="9 11" id="KW-0072">Autophagy</keyword>
<comment type="similarity">
    <text evidence="2 11">Belongs to the peptidase C54 family.</text>
</comment>
<comment type="catalytic activity">
    <reaction evidence="10">
        <text>[protein]-C-terminal L-amino acid-glycyl-phosphatidylethanolamide + H2O = [protein]-C-terminal L-amino acid-glycine + a 1,2-diacyl-sn-glycero-3-phosphoethanolamine</text>
        <dbReference type="Rhea" id="RHEA:67548"/>
        <dbReference type="Rhea" id="RHEA-COMP:17323"/>
        <dbReference type="Rhea" id="RHEA-COMP:17324"/>
        <dbReference type="ChEBI" id="CHEBI:15377"/>
        <dbReference type="ChEBI" id="CHEBI:64612"/>
        <dbReference type="ChEBI" id="CHEBI:172940"/>
        <dbReference type="ChEBI" id="CHEBI:172941"/>
    </reaction>
    <physiologicalReaction direction="left-to-right" evidence="10">
        <dbReference type="Rhea" id="RHEA:67549"/>
    </physiologicalReaction>
</comment>
<dbReference type="InterPro" id="IPR005078">
    <property type="entry name" value="Peptidase_C54"/>
</dbReference>
<evidence type="ECO:0000256" key="2">
    <source>
        <dbReference type="ARBA" id="ARBA00010958"/>
    </source>
</evidence>
<feature type="compositionally biased region" description="Acidic residues" evidence="12">
    <location>
        <begin position="390"/>
        <end position="400"/>
    </location>
</feature>
<comment type="function">
    <text evidence="11">Cysteine protease that plays a key role in autophagy by mediating both proteolytic activation and delipidation of ATG8 family proteins.</text>
</comment>
<sequence>MLGDCRAGETVLGDGRTGETVLDDCRAGETVLGDGRTDVEGVQEAIHRLLWFTYRRAFPPIASEAGPTTDKGWGCMYRCVQMVAGNTLLRVLGRGPWMSPEDQKKNQGCESRLVRLFLDCVPPYQPCSPEGPFTSLPDLDSLTGMLSIHELATTARQRERRVDEWVGPNSAAHALRKLCSRFPRQCPRDIPRLVVHVAMDNTLVITEAILSSLDEHSKWRPLLLCIPLRLGLSEMNPIYVPALKASLKVPQSMGIIGGRPNHALYFVGHFRDHLLFLDPHLTQPCTDDETTFHCDSPGALPFAQLDPSLALCFCCLSEEELRSVGRALQSVILDSESKPLVHVVETPPPESSWLPPQEERTGEGSAVSSLDAFDFVEGAESEGTSHSDQLADDDEFVIIE</sequence>
<evidence type="ECO:0000256" key="11">
    <source>
        <dbReference type="RuleBase" id="RU363115"/>
    </source>
</evidence>
<gene>
    <name evidence="13" type="ORF">CTOB1V02_LOCUS8297</name>
</gene>
<name>A0A7R8WGB1_9CRUS</name>
<protein>
    <recommendedName>
        <fullName evidence="11">Cysteine protease</fullName>
        <ecNumber evidence="11">3.4.22.-</ecNumber>
    </recommendedName>
</protein>
<evidence type="ECO:0000256" key="1">
    <source>
        <dbReference type="ARBA" id="ARBA00004496"/>
    </source>
</evidence>
<dbReference type="GO" id="GO:0004197">
    <property type="term" value="F:cysteine-type endopeptidase activity"/>
    <property type="evidence" value="ECO:0007669"/>
    <property type="project" value="TreeGrafter"/>
</dbReference>
<evidence type="ECO:0000256" key="5">
    <source>
        <dbReference type="ARBA" id="ARBA00022670"/>
    </source>
</evidence>
<dbReference type="EMBL" id="OB662693">
    <property type="protein sequence ID" value="CAD7230439.1"/>
    <property type="molecule type" value="Genomic_DNA"/>
</dbReference>
<feature type="region of interest" description="Disordered" evidence="12">
    <location>
        <begin position="378"/>
        <end position="400"/>
    </location>
</feature>
<evidence type="ECO:0000256" key="7">
    <source>
        <dbReference type="ARBA" id="ARBA00022807"/>
    </source>
</evidence>
<dbReference type="AlphaFoldDB" id="A0A7R8WGB1"/>
<keyword evidence="5 11" id="KW-0645">Protease</keyword>
<dbReference type="Pfam" id="PF03416">
    <property type="entry name" value="Peptidase_C54"/>
    <property type="match status" value="1"/>
</dbReference>
<dbReference type="EC" id="3.4.22.-" evidence="11"/>
<dbReference type="OrthoDB" id="2960936at2759"/>
<comment type="subcellular location">
    <subcellularLocation>
        <location evidence="1 11">Cytoplasm</location>
    </subcellularLocation>
</comment>
<feature type="region of interest" description="Disordered" evidence="12">
    <location>
        <begin position="344"/>
        <end position="366"/>
    </location>
</feature>
<evidence type="ECO:0000313" key="13">
    <source>
        <dbReference type="EMBL" id="CAD7230439.1"/>
    </source>
</evidence>
<proteinExistence type="inferred from homology"/>
<dbReference type="GO" id="GO:0005737">
    <property type="term" value="C:cytoplasm"/>
    <property type="evidence" value="ECO:0007669"/>
    <property type="project" value="UniProtKB-SubCell"/>
</dbReference>
<dbReference type="GO" id="GO:0034727">
    <property type="term" value="P:piecemeal microautophagy of the nucleus"/>
    <property type="evidence" value="ECO:0007669"/>
    <property type="project" value="TreeGrafter"/>
</dbReference>
<evidence type="ECO:0000256" key="6">
    <source>
        <dbReference type="ARBA" id="ARBA00022801"/>
    </source>
</evidence>
<organism evidence="13">
    <name type="scientific">Cyprideis torosa</name>
    <dbReference type="NCBI Taxonomy" id="163714"/>
    <lineage>
        <taxon>Eukaryota</taxon>
        <taxon>Metazoa</taxon>
        <taxon>Ecdysozoa</taxon>
        <taxon>Arthropoda</taxon>
        <taxon>Crustacea</taxon>
        <taxon>Oligostraca</taxon>
        <taxon>Ostracoda</taxon>
        <taxon>Podocopa</taxon>
        <taxon>Podocopida</taxon>
        <taxon>Cytherocopina</taxon>
        <taxon>Cytheroidea</taxon>
        <taxon>Cytherideidae</taxon>
        <taxon>Cyprideis</taxon>
    </lineage>
</organism>
<dbReference type="GO" id="GO:0035973">
    <property type="term" value="P:aggrephagy"/>
    <property type="evidence" value="ECO:0007669"/>
    <property type="project" value="TreeGrafter"/>
</dbReference>
<evidence type="ECO:0000256" key="8">
    <source>
        <dbReference type="ARBA" id="ARBA00022927"/>
    </source>
</evidence>
<reference evidence="13" key="1">
    <citation type="submission" date="2020-11" db="EMBL/GenBank/DDBJ databases">
        <authorList>
            <person name="Tran Van P."/>
        </authorList>
    </citation>
    <scope>NUCLEOTIDE SEQUENCE</scope>
</reference>
<keyword evidence="3" id="KW-0813">Transport</keyword>
<dbReference type="GO" id="GO:0016485">
    <property type="term" value="P:protein processing"/>
    <property type="evidence" value="ECO:0007669"/>
    <property type="project" value="TreeGrafter"/>
</dbReference>
<dbReference type="GO" id="GO:0000423">
    <property type="term" value="P:mitophagy"/>
    <property type="evidence" value="ECO:0007669"/>
    <property type="project" value="TreeGrafter"/>
</dbReference>
<evidence type="ECO:0000256" key="10">
    <source>
        <dbReference type="ARBA" id="ARBA00029362"/>
    </source>
</evidence>
<dbReference type="PANTHER" id="PTHR22624">
    <property type="entry name" value="CYSTEINE PROTEASE ATG4"/>
    <property type="match status" value="1"/>
</dbReference>
<evidence type="ECO:0000256" key="3">
    <source>
        <dbReference type="ARBA" id="ARBA00022448"/>
    </source>
</evidence>
<accession>A0A7R8WGB1</accession>